<dbReference type="OrthoDB" id="9806213at2"/>
<dbReference type="InterPro" id="IPR018891">
    <property type="entry name" value="AIPR_C"/>
</dbReference>
<dbReference type="Pfam" id="PF10592">
    <property type="entry name" value="AIPR"/>
    <property type="match status" value="1"/>
</dbReference>
<comment type="caution">
    <text evidence="3">The sequence shown here is derived from an EMBL/GenBank/DDBJ whole genome shotgun (WGS) entry which is preliminary data.</text>
</comment>
<evidence type="ECO:0000259" key="1">
    <source>
        <dbReference type="Pfam" id="PF10592"/>
    </source>
</evidence>
<reference evidence="3 4" key="1">
    <citation type="journal article" date="2014" name="Antonie Van Leeuwenhoek">
        <title>Hyphomonas beringensis sp. nov. and Hyphomonas chukchiensis sp. nov., isolated from surface seawater of the Bering Sea and Chukchi Sea.</title>
        <authorList>
            <person name="Li C."/>
            <person name="Lai Q."/>
            <person name="Li G."/>
            <person name="Dong C."/>
            <person name="Wang J."/>
            <person name="Liao Y."/>
            <person name="Shao Z."/>
        </authorList>
    </citation>
    <scope>NUCLEOTIDE SEQUENCE [LARGE SCALE GENOMIC DNA]</scope>
    <source>
        <strain evidence="3 4">SCH89</strain>
    </source>
</reference>
<accession>A0A059GAG8</accession>
<evidence type="ECO:0008006" key="5">
    <source>
        <dbReference type="Google" id="ProtNLM"/>
    </source>
</evidence>
<proteinExistence type="predicted"/>
<evidence type="ECO:0000313" key="4">
    <source>
        <dbReference type="Proteomes" id="UP000024942"/>
    </source>
</evidence>
<dbReference type="EMBL" id="ARYL01000005">
    <property type="protein sequence ID" value="KDA03448.1"/>
    <property type="molecule type" value="Genomic_DNA"/>
</dbReference>
<dbReference type="eggNOG" id="ENOG502Z7VT">
    <property type="taxonomic scope" value="Bacteria"/>
</dbReference>
<name>A0A059GAG8_9PROT</name>
<keyword evidence="4" id="KW-1185">Reference proteome</keyword>
<dbReference type="Proteomes" id="UP000024942">
    <property type="component" value="Unassembled WGS sequence"/>
</dbReference>
<evidence type="ECO:0000259" key="2">
    <source>
        <dbReference type="Pfam" id="PF22879"/>
    </source>
</evidence>
<dbReference type="InterPro" id="IPR055101">
    <property type="entry name" value="AIPR_N"/>
</dbReference>
<feature type="domain" description="Abortive infection phage resistance protein N-terminal" evidence="2">
    <location>
        <begin position="32"/>
        <end position="180"/>
    </location>
</feature>
<dbReference type="STRING" id="1280953.HOC_04824"/>
<dbReference type="PATRIC" id="fig|1280953.3.peg.971"/>
<dbReference type="RefSeq" id="WP_051624535.1">
    <property type="nucleotide sequence ID" value="NZ_ARYL01000005.1"/>
</dbReference>
<protein>
    <recommendedName>
        <fullName evidence="5">AIPR protein</fullName>
    </recommendedName>
</protein>
<gene>
    <name evidence="3" type="ORF">HOC_04824</name>
</gene>
<evidence type="ECO:0000313" key="3">
    <source>
        <dbReference type="EMBL" id="KDA03448.1"/>
    </source>
</evidence>
<sequence length="611" mass="69515">MTDTTIEDTFEEFRQEVLASAMANKDFEKIEFLNAFGRELEQCDEIEELQTCISPNVRGVQIDGFGFNSDDGLDLFIADFNQRPVLETLTRTEVTAFVKRLTAFFSRSLSGELHRSLEETSEVYAVSRAIHERGRQFGRVRLYVLSERQLSDRFDTIDLSMHDDAIPVALHIWDMSRLHRLRTSRNQKEAIEIDFESFTAGAIPCLPAHLESDIYKSYLLALPGSVLADLYARYGARLLEQNVRAFLQATNKANRGIRDTILGDPGMFFAYNNGITATASALDVVSDGGTSRVRTIKDLQIVNGGQTTASLFHARRKDRADLSKVFVQMKLTVIDEARFEEVVPKISQYANTQNTVNAADFFANHPFHIRMESFSRRLWAPAPAGQQTETRWYYERVRGQYAEEQTRLDARGKRVFLQQNPKSQLLRKTDLAKYDNIWDDDPVRVNLGAQKNFARYAVRIGEEWKEHADRFDEDYFRQAVIRAIIFKSSERIVSAQSWYEGGYRANIVNYANALLSRALDAEVLTLDTAALWQKQQIPDSLTVVLASLSETVNRKLTSSGRGLSNVSEWAKKAECWISILEHLPQARESVRKSSQGWSKPLATSRRLASGL</sequence>
<organism evidence="3 4">
    <name type="scientific">Hyphomonas oceanitis SCH89</name>
    <dbReference type="NCBI Taxonomy" id="1280953"/>
    <lineage>
        <taxon>Bacteria</taxon>
        <taxon>Pseudomonadati</taxon>
        <taxon>Pseudomonadota</taxon>
        <taxon>Alphaproteobacteria</taxon>
        <taxon>Hyphomonadales</taxon>
        <taxon>Hyphomonadaceae</taxon>
        <taxon>Hyphomonas</taxon>
    </lineage>
</organism>
<dbReference type="AlphaFoldDB" id="A0A059GAG8"/>
<feature type="domain" description="Abortive phage infection protein C-terminal" evidence="1">
    <location>
        <begin position="239"/>
        <end position="558"/>
    </location>
</feature>
<dbReference type="Pfam" id="PF22879">
    <property type="entry name" value="AIPR_N"/>
    <property type="match status" value="1"/>
</dbReference>